<feature type="transmembrane region" description="Helical" evidence="5">
    <location>
        <begin position="68"/>
        <end position="89"/>
    </location>
</feature>
<evidence type="ECO:0000256" key="1">
    <source>
        <dbReference type="ARBA" id="ARBA00004141"/>
    </source>
</evidence>
<sequence>MMNVLSIVLQSILGLGFLMFGLGKFGKQMKEEFNRYQLSSSMRIFTGLVEIASAIIVIIGIWEDPYAAVGGILIAVTMFFAVLVHLVRVKDPAGKALMPFILFVLGLVVVALNWSTF</sequence>
<keyword evidence="7" id="KW-1185">Reference proteome</keyword>
<gene>
    <name evidence="6" type="ORF">DFP95_10819</name>
</gene>
<dbReference type="Pfam" id="PF13564">
    <property type="entry name" value="DoxX_2"/>
    <property type="match status" value="1"/>
</dbReference>
<dbReference type="EMBL" id="QRDY01000008">
    <property type="protein sequence ID" value="RED58496.1"/>
    <property type="molecule type" value="Genomic_DNA"/>
</dbReference>
<dbReference type="InterPro" id="IPR032808">
    <property type="entry name" value="DoxX"/>
</dbReference>
<feature type="transmembrane region" description="Helical" evidence="5">
    <location>
        <begin position="6"/>
        <end position="23"/>
    </location>
</feature>
<proteinExistence type="predicted"/>
<organism evidence="6 7">
    <name type="scientific">Cohnella lupini</name>
    <dbReference type="NCBI Taxonomy" id="1294267"/>
    <lineage>
        <taxon>Bacteria</taxon>
        <taxon>Bacillati</taxon>
        <taxon>Bacillota</taxon>
        <taxon>Bacilli</taxon>
        <taxon>Bacillales</taxon>
        <taxon>Paenibacillaceae</taxon>
        <taxon>Cohnella</taxon>
    </lineage>
</organism>
<dbReference type="Proteomes" id="UP000256869">
    <property type="component" value="Unassembled WGS sequence"/>
</dbReference>
<keyword evidence="4 5" id="KW-0472">Membrane</keyword>
<dbReference type="OrthoDB" id="2454358at2"/>
<dbReference type="RefSeq" id="WP_115993486.1">
    <property type="nucleotide sequence ID" value="NZ_QRDY01000008.1"/>
</dbReference>
<dbReference type="GO" id="GO:0016020">
    <property type="term" value="C:membrane"/>
    <property type="evidence" value="ECO:0007669"/>
    <property type="project" value="UniProtKB-SubCell"/>
</dbReference>
<accession>A0A3D9IBB9</accession>
<evidence type="ECO:0000256" key="3">
    <source>
        <dbReference type="ARBA" id="ARBA00022989"/>
    </source>
</evidence>
<evidence type="ECO:0000256" key="4">
    <source>
        <dbReference type="ARBA" id="ARBA00023136"/>
    </source>
</evidence>
<comment type="caution">
    <text evidence="6">The sequence shown here is derived from an EMBL/GenBank/DDBJ whole genome shotgun (WGS) entry which is preliminary data.</text>
</comment>
<evidence type="ECO:0000256" key="5">
    <source>
        <dbReference type="SAM" id="Phobius"/>
    </source>
</evidence>
<name>A0A3D9IBB9_9BACL</name>
<feature type="transmembrane region" description="Helical" evidence="5">
    <location>
        <begin position="96"/>
        <end position="114"/>
    </location>
</feature>
<evidence type="ECO:0000256" key="2">
    <source>
        <dbReference type="ARBA" id="ARBA00022692"/>
    </source>
</evidence>
<reference evidence="6 7" key="1">
    <citation type="submission" date="2018-07" db="EMBL/GenBank/DDBJ databases">
        <title>Genomic Encyclopedia of Type Strains, Phase III (KMG-III): the genomes of soil and plant-associated and newly described type strains.</title>
        <authorList>
            <person name="Whitman W."/>
        </authorList>
    </citation>
    <scope>NUCLEOTIDE SEQUENCE [LARGE SCALE GENOMIC DNA]</scope>
    <source>
        <strain evidence="6 7">CECT 8236</strain>
    </source>
</reference>
<protein>
    <submittedName>
        <fullName evidence="6">DoxX-like protein</fullName>
    </submittedName>
</protein>
<evidence type="ECO:0000313" key="6">
    <source>
        <dbReference type="EMBL" id="RED58496.1"/>
    </source>
</evidence>
<keyword evidence="2 5" id="KW-0812">Transmembrane</keyword>
<evidence type="ECO:0000313" key="7">
    <source>
        <dbReference type="Proteomes" id="UP000256869"/>
    </source>
</evidence>
<comment type="subcellular location">
    <subcellularLocation>
        <location evidence="1">Membrane</location>
        <topology evidence="1">Multi-pass membrane protein</topology>
    </subcellularLocation>
</comment>
<feature type="transmembrane region" description="Helical" evidence="5">
    <location>
        <begin position="44"/>
        <end position="62"/>
    </location>
</feature>
<keyword evidence="3 5" id="KW-1133">Transmembrane helix</keyword>
<dbReference type="AlphaFoldDB" id="A0A3D9IBB9"/>